<gene>
    <name evidence="4" type="ORF">Prudu_001936</name>
</gene>
<name>A0A4Y1QPQ1_PRUDU</name>
<dbReference type="SUPFAM" id="SSF56672">
    <property type="entry name" value="DNA/RNA polymerases"/>
    <property type="match status" value="1"/>
</dbReference>
<dbReference type="Pfam" id="PF13976">
    <property type="entry name" value="gag_pre-integrs"/>
    <property type="match status" value="1"/>
</dbReference>
<sequence length="1233" mass="139042">MDVNYGCPQNKGYGRDICLADSATTHTILQDRKYFSKLMLTKAKVTTISGPANLIEGSGRAQIMLPNGTILSIPDALYSSNSRRNLLSFKDIRLNGYHVETKKEENMEYLCITSSDTQKRILEKLCELSSGLYYTTIRTIEAHSIMDQESTGSNAFKLWHDRLGHPGSTMMRRIITNSKGHPLLTKHIMLSSDIFCRACSQGKLVIRPSQLKVDVESPSFLQRIQGDICGPIHPPCGPFRYFMVLVDASTRWSHVCLLSTRNMAFARLLAQIIKLRAQFPDYPIKSIRLDNAGEFTSQTFDDYCMSLGIDIEHPVPHVHTQNGLAEALIKRLQLIARTLLMKTKLPISAWGYAILHAASLVRLRPVANNQCSPIQLVLGNQPNISHLKIFGCAVYVPIAPPQRTKMGPQRRLGIYVGFDSPSIIKYLEPLTGDIFTARFADCDFDETIFPPLGGEKSVSKEQGKLIPEKRHELSWNVSTLSHLDPHTAQCENEVRRIVHLQSIANQMPDAFNDAAKVTKSHIPAANAPARIDVHDGQSNVPANGSSAARLKRGRPLGSRDSVPRKRKLMGKMNPNEINREPTIHNSNAPKEGQVLLDKENVIGETSAPKVATVPESQEISINYTSTDELWSRNEMIIDDIFAFSVAAEIIKDDDIEPCSINECAQRQDWPKWKDAIQAELNSLEKRSVFGHIIPTPPNVNPVGYKWVFTRKRNEKNEISRYKARLVAQGFSQRPGIDYMETYSPVMDTITFRYLISLAVSEKLEMRLMDVITAYLYGELDTDIYMKVPEGFRLPEAARNKPRGMFSVKLRRSLYGLKQSGRMWYNRLSKYLLKEGYTNDPICPCVFIKKSESGFAIVAVYVDDMNLIGTSEELQRTVNYLKREFEMKDLGKTKYCLGLQIEHNANGILVHQSTYTEKVLKRFGMDKAHPLSTPMVVRSLDIKKDPYRPKGDDEIVLGPEVPYLSAIGALLYLAQCTRPDISFSVNLLARYSSAPTWRHWTGIKHVLRYLRGTTDMGLFYSSESTNAQSIIGYADAGYLSDPHQGRSQTGYVFTCGGTAISWRSTKQTLVATSSNHSEILALHEASRECVWLRSVIHHIRSTCALPSTTDTPTILNEDNAACIAQITGGYIKGDRTKHISPKFFYTHELQKSQEIKVRQIRSSDNLADLFTKSLPKYTFQRLVHGIGLRQLCKQSSWSMQNQGEHSRVLNIGHMHVVLFFLRIDFPTGFFQARF</sequence>
<reference evidence="4" key="1">
    <citation type="journal article" date="2019" name="Science">
        <title>Mutation of a bHLH transcription factor allowed almond domestication.</title>
        <authorList>
            <person name="Sanchez-Perez R."/>
            <person name="Pavan S."/>
            <person name="Mazzeo R."/>
            <person name="Moldovan C."/>
            <person name="Aiese Cigliano R."/>
            <person name="Del Cueto J."/>
            <person name="Ricciardi F."/>
            <person name="Lotti C."/>
            <person name="Ricciardi L."/>
            <person name="Dicenta F."/>
            <person name="Lopez-Marques R.L."/>
            <person name="Lindberg Moller B."/>
        </authorList>
    </citation>
    <scope>NUCLEOTIDE SEQUENCE</scope>
</reference>
<feature type="domain" description="Integrase catalytic" evidence="3">
    <location>
        <begin position="214"/>
        <end position="381"/>
    </location>
</feature>
<dbReference type="SUPFAM" id="SSF53098">
    <property type="entry name" value="Ribonuclease H-like"/>
    <property type="match status" value="1"/>
</dbReference>
<evidence type="ECO:0000313" key="4">
    <source>
        <dbReference type="EMBL" id="BBG93814.1"/>
    </source>
</evidence>
<dbReference type="InterPro" id="IPR036397">
    <property type="entry name" value="RNaseH_sf"/>
</dbReference>
<evidence type="ECO:0000259" key="3">
    <source>
        <dbReference type="PROSITE" id="PS50994"/>
    </source>
</evidence>
<keyword evidence="1" id="KW-0064">Aspartyl protease</keyword>
<accession>A0A4Y1QPQ1</accession>
<dbReference type="CDD" id="cd09272">
    <property type="entry name" value="RNase_HI_RT_Ty1"/>
    <property type="match status" value="1"/>
</dbReference>
<dbReference type="InterPro" id="IPR012337">
    <property type="entry name" value="RNaseH-like_sf"/>
</dbReference>
<dbReference type="Pfam" id="PF07727">
    <property type="entry name" value="RVT_2"/>
    <property type="match status" value="1"/>
</dbReference>
<dbReference type="GO" id="GO:0015074">
    <property type="term" value="P:DNA integration"/>
    <property type="evidence" value="ECO:0007669"/>
    <property type="project" value="InterPro"/>
</dbReference>
<dbReference type="GO" id="GO:0003676">
    <property type="term" value="F:nucleic acid binding"/>
    <property type="evidence" value="ECO:0007669"/>
    <property type="project" value="InterPro"/>
</dbReference>
<feature type="region of interest" description="Disordered" evidence="2">
    <location>
        <begin position="533"/>
        <end position="562"/>
    </location>
</feature>
<keyword evidence="1" id="KW-0645">Protease</keyword>
<organism evidence="4">
    <name type="scientific">Prunus dulcis</name>
    <name type="common">Almond</name>
    <name type="synonym">Amygdalus dulcis</name>
    <dbReference type="NCBI Taxonomy" id="3755"/>
    <lineage>
        <taxon>Eukaryota</taxon>
        <taxon>Viridiplantae</taxon>
        <taxon>Streptophyta</taxon>
        <taxon>Embryophyta</taxon>
        <taxon>Tracheophyta</taxon>
        <taxon>Spermatophyta</taxon>
        <taxon>Magnoliopsida</taxon>
        <taxon>eudicotyledons</taxon>
        <taxon>Gunneridae</taxon>
        <taxon>Pentapetalae</taxon>
        <taxon>rosids</taxon>
        <taxon>fabids</taxon>
        <taxon>Rosales</taxon>
        <taxon>Rosaceae</taxon>
        <taxon>Amygdaloideae</taxon>
        <taxon>Amygdaleae</taxon>
        <taxon>Prunus</taxon>
    </lineage>
</organism>
<keyword evidence="1" id="KW-0378">Hydrolase</keyword>
<dbReference type="AlphaFoldDB" id="A0A4Y1QPQ1"/>
<dbReference type="Pfam" id="PF00665">
    <property type="entry name" value="rve"/>
    <property type="match status" value="1"/>
</dbReference>
<evidence type="ECO:0000256" key="2">
    <source>
        <dbReference type="SAM" id="MobiDB-lite"/>
    </source>
</evidence>
<dbReference type="GO" id="GO:0004190">
    <property type="term" value="F:aspartic-type endopeptidase activity"/>
    <property type="evidence" value="ECO:0007669"/>
    <property type="project" value="UniProtKB-KW"/>
</dbReference>
<dbReference type="PROSITE" id="PS50994">
    <property type="entry name" value="INTEGRASE"/>
    <property type="match status" value="1"/>
</dbReference>
<dbReference type="EMBL" id="AP019297">
    <property type="protein sequence ID" value="BBG93814.1"/>
    <property type="molecule type" value="Genomic_DNA"/>
</dbReference>
<proteinExistence type="predicted"/>
<protein>
    <submittedName>
        <fullName evidence="4">Disease resistance protein CC-NBS-LRR class family</fullName>
    </submittedName>
</protein>
<dbReference type="InterPro" id="IPR025724">
    <property type="entry name" value="GAG-pre-integrase_dom"/>
</dbReference>
<dbReference type="PANTHER" id="PTHR11439:SF467">
    <property type="entry name" value="INTEGRASE CATALYTIC DOMAIN-CONTAINING PROTEIN"/>
    <property type="match status" value="1"/>
</dbReference>
<dbReference type="InterPro" id="IPR054722">
    <property type="entry name" value="PolX-like_BBD"/>
</dbReference>
<dbReference type="PANTHER" id="PTHR11439">
    <property type="entry name" value="GAG-POL-RELATED RETROTRANSPOSON"/>
    <property type="match status" value="1"/>
</dbReference>
<dbReference type="InterPro" id="IPR001584">
    <property type="entry name" value="Integrase_cat-core"/>
</dbReference>
<dbReference type="InterPro" id="IPR013103">
    <property type="entry name" value="RVT_2"/>
</dbReference>
<feature type="compositionally biased region" description="Polar residues" evidence="2">
    <location>
        <begin position="536"/>
        <end position="546"/>
    </location>
</feature>
<dbReference type="Gene3D" id="3.30.420.10">
    <property type="entry name" value="Ribonuclease H-like superfamily/Ribonuclease H"/>
    <property type="match status" value="1"/>
</dbReference>
<dbReference type="InterPro" id="IPR043502">
    <property type="entry name" value="DNA/RNA_pol_sf"/>
</dbReference>
<evidence type="ECO:0000256" key="1">
    <source>
        <dbReference type="ARBA" id="ARBA00022750"/>
    </source>
</evidence>
<dbReference type="Pfam" id="PF22936">
    <property type="entry name" value="Pol_BBD"/>
    <property type="match status" value="1"/>
</dbReference>